<dbReference type="GO" id="GO:0005524">
    <property type="term" value="F:ATP binding"/>
    <property type="evidence" value="ECO:0007669"/>
    <property type="project" value="UniProtKB-KW"/>
</dbReference>
<keyword evidence="7" id="KW-0547">Nucleotide-binding</keyword>
<evidence type="ECO:0000256" key="3">
    <source>
        <dbReference type="ARBA" id="ARBA00019010"/>
    </source>
</evidence>
<dbReference type="Gene3D" id="3.40.50.300">
    <property type="entry name" value="P-loop containing nucleotide triphosphate hydrolases"/>
    <property type="match status" value="1"/>
</dbReference>
<reference evidence="12" key="1">
    <citation type="submission" date="2016-02" db="EMBL/GenBank/DDBJ databases">
        <authorList>
            <person name="Holder M.E."/>
            <person name="Ajami N.J."/>
            <person name="Petrosino J.F."/>
        </authorList>
    </citation>
    <scope>NUCLEOTIDE SEQUENCE [LARGE SCALE GENOMIC DNA]</scope>
    <source>
        <strain evidence="12">CCUG 45958</strain>
    </source>
</reference>
<dbReference type="GO" id="GO:0005737">
    <property type="term" value="C:cytoplasm"/>
    <property type="evidence" value="ECO:0007669"/>
    <property type="project" value="UniProtKB-SubCell"/>
</dbReference>
<evidence type="ECO:0000256" key="10">
    <source>
        <dbReference type="ARBA" id="ARBA00032441"/>
    </source>
</evidence>
<dbReference type="Proteomes" id="UP000069241">
    <property type="component" value="Chromosome"/>
</dbReference>
<evidence type="ECO:0000256" key="5">
    <source>
        <dbReference type="ARBA" id="ARBA00022694"/>
    </source>
</evidence>
<comment type="subcellular location">
    <subcellularLocation>
        <location evidence="1">Cytoplasm</location>
    </subcellularLocation>
</comment>
<proteinExistence type="inferred from homology"/>
<name>A0A0X8JJ87_9BACT</name>
<dbReference type="EMBL" id="CP014229">
    <property type="protein sequence ID" value="AMD89711.1"/>
    <property type="molecule type" value="Genomic_DNA"/>
</dbReference>
<dbReference type="STRING" id="44742.AXF13_06070"/>
<keyword evidence="9" id="KW-0460">Magnesium</keyword>
<evidence type="ECO:0000256" key="9">
    <source>
        <dbReference type="ARBA" id="ARBA00022842"/>
    </source>
</evidence>
<dbReference type="InterPro" id="IPR027417">
    <property type="entry name" value="P-loop_NTPase"/>
</dbReference>
<dbReference type="KEGG" id="dfi:AXF13_06070"/>
<sequence>MAGIRLDNLEETRRLGRWLADHLPGSGVRALLLRGPLGSGKTTLTSALVQALPGGDKAETASPSFTLCNHYPTTPAVLHCDLYRSVGGLPDEILDGLEDPAVLTVVEWAEYLSPADLPEEILDISLKACEKSRLLTLQAHGSSAAKLLCDLCAQWPEGDG</sequence>
<dbReference type="GO" id="GO:0002949">
    <property type="term" value="P:tRNA threonylcarbamoyladenosine modification"/>
    <property type="evidence" value="ECO:0007669"/>
    <property type="project" value="InterPro"/>
</dbReference>
<dbReference type="AlphaFoldDB" id="A0A0X8JJ87"/>
<dbReference type="PANTHER" id="PTHR33540:SF2">
    <property type="entry name" value="TRNA THREONYLCARBAMOYLADENOSINE BIOSYNTHESIS PROTEIN TSAE"/>
    <property type="match status" value="1"/>
</dbReference>
<keyword evidence="12" id="KW-1185">Reference proteome</keyword>
<keyword evidence="6" id="KW-0479">Metal-binding</keyword>
<protein>
    <recommendedName>
        <fullName evidence="3">tRNA threonylcarbamoyladenosine biosynthesis protein TsaE</fullName>
    </recommendedName>
    <alternativeName>
        <fullName evidence="10">t(6)A37 threonylcarbamoyladenosine biosynthesis protein TsaE</fullName>
    </alternativeName>
</protein>
<evidence type="ECO:0000256" key="6">
    <source>
        <dbReference type="ARBA" id="ARBA00022723"/>
    </source>
</evidence>
<accession>A0A0X8JJ87</accession>
<dbReference type="RefSeq" id="WP_062252045.1">
    <property type="nucleotide sequence ID" value="NZ_CP014229.1"/>
</dbReference>
<keyword evidence="4" id="KW-0963">Cytoplasm</keyword>
<keyword evidence="8" id="KW-0067">ATP-binding</keyword>
<organism evidence="11 12">
    <name type="scientific">Desulfovibrio fairfieldensis</name>
    <dbReference type="NCBI Taxonomy" id="44742"/>
    <lineage>
        <taxon>Bacteria</taxon>
        <taxon>Pseudomonadati</taxon>
        <taxon>Thermodesulfobacteriota</taxon>
        <taxon>Desulfovibrionia</taxon>
        <taxon>Desulfovibrionales</taxon>
        <taxon>Desulfovibrionaceae</taxon>
        <taxon>Desulfovibrio</taxon>
    </lineage>
</organism>
<dbReference type="PANTHER" id="PTHR33540">
    <property type="entry name" value="TRNA THREONYLCARBAMOYLADENOSINE BIOSYNTHESIS PROTEIN TSAE"/>
    <property type="match status" value="1"/>
</dbReference>
<gene>
    <name evidence="11" type="ORF">AXF13_06070</name>
</gene>
<evidence type="ECO:0000256" key="1">
    <source>
        <dbReference type="ARBA" id="ARBA00004496"/>
    </source>
</evidence>
<dbReference type="GO" id="GO:0046872">
    <property type="term" value="F:metal ion binding"/>
    <property type="evidence" value="ECO:0007669"/>
    <property type="project" value="UniProtKB-KW"/>
</dbReference>
<evidence type="ECO:0000256" key="7">
    <source>
        <dbReference type="ARBA" id="ARBA00022741"/>
    </source>
</evidence>
<dbReference type="Pfam" id="PF02367">
    <property type="entry name" value="TsaE"/>
    <property type="match status" value="1"/>
</dbReference>
<evidence type="ECO:0000313" key="12">
    <source>
        <dbReference type="Proteomes" id="UP000069241"/>
    </source>
</evidence>
<comment type="similarity">
    <text evidence="2">Belongs to the TsaE family.</text>
</comment>
<evidence type="ECO:0000256" key="4">
    <source>
        <dbReference type="ARBA" id="ARBA00022490"/>
    </source>
</evidence>
<evidence type="ECO:0000256" key="2">
    <source>
        <dbReference type="ARBA" id="ARBA00007599"/>
    </source>
</evidence>
<dbReference type="InterPro" id="IPR003442">
    <property type="entry name" value="T6A_TsaE"/>
</dbReference>
<dbReference type="SUPFAM" id="SSF52540">
    <property type="entry name" value="P-loop containing nucleoside triphosphate hydrolases"/>
    <property type="match status" value="1"/>
</dbReference>
<keyword evidence="5" id="KW-0819">tRNA processing</keyword>
<evidence type="ECO:0000256" key="8">
    <source>
        <dbReference type="ARBA" id="ARBA00022840"/>
    </source>
</evidence>
<evidence type="ECO:0000313" key="11">
    <source>
        <dbReference type="EMBL" id="AMD89711.1"/>
    </source>
</evidence>